<name>A0AAP0Q5E8_9MAGN</name>
<evidence type="ECO:0000313" key="2">
    <source>
        <dbReference type="EMBL" id="KAK9166629.1"/>
    </source>
</evidence>
<protein>
    <submittedName>
        <fullName evidence="2">Uncharacterized protein</fullName>
    </submittedName>
</protein>
<feature type="region of interest" description="Disordered" evidence="1">
    <location>
        <begin position="128"/>
        <end position="150"/>
    </location>
</feature>
<feature type="compositionally biased region" description="Polar residues" evidence="1">
    <location>
        <begin position="137"/>
        <end position="150"/>
    </location>
</feature>
<accession>A0AAP0Q5E8</accession>
<proteinExistence type="predicted"/>
<organism evidence="2 3">
    <name type="scientific">Stephania cephalantha</name>
    <dbReference type="NCBI Taxonomy" id="152367"/>
    <lineage>
        <taxon>Eukaryota</taxon>
        <taxon>Viridiplantae</taxon>
        <taxon>Streptophyta</taxon>
        <taxon>Embryophyta</taxon>
        <taxon>Tracheophyta</taxon>
        <taxon>Spermatophyta</taxon>
        <taxon>Magnoliopsida</taxon>
        <taxon>Ranunculales</taxon>
        <taxon>Menispermaceae</taxon>
        <taxon>Menispermoideae</taxon>
        <taxon>Cissampelideae</taxon>
        <taxon>Stephania</taxon>
    </lineage>
</organism>
<keyword evidence="3" id="KW-1185">Reference proteome</keyword>
<evidence type="ECO:0000256" key="1">
    <source>
        <dbReference type="SAM" id="MobiDB-lite"/>
    </source>
</evidence>
<reference evidence="2 3" key="1">
    <citation type="submission" date="2024-01" db="EMBL/GenBank/DDBJ databases">
        <title>Genome assemblies of Stephania.</title>
        <authorList>
            <person name="Yang L."/>
        </authorList>
    </citation>
    <scope>NUCLEOTIDE SEQUENCE [LARGE SCALE GENOMIC DNA]</scope>
    <source>
        <strain evidence="2">JXDWG</strain>
        <tissue evidence="2">Leaf</tissue>
    </source>
</reference>
<dbReference type="EMBL" id="JBBNAG010000001">
    <property type="protein sequence ID" value="KAK9166629.1"/>
    <property type="molecule type" value="Genomic_DNA"/>
</dbReference>
<gene>
    <name evidence="2" type="ORF">Scep_001820</name>
</gene>
<dbReference type="Proteomes" id="UP001419268">
    <property type="component" value="Unassembled WGS sequence"/>
</dbReference>
<sequence>MADGPWVEVLRRNGKQTSESFSFKRKRITISEWREGGVDIEEATGGSMFNLRLDNGERQSVHKILQGLLEAPILLRQFYRGDTGALHLHTVNNHMGNVLRLWKVGSRGQMRGDWKIRGIEQLKRNGMGRYKGHTRDLNNGGQSVQSQGFQ</sequence>
<comment type="caution">
    <text evidence="2">The sequence shown here is derived from an EMBL/GenBank/DDBJ whole genome shotgun (WGS) entry which is preliminary data.</text>
</comment>
<dbReference type="AlphaFoldDB" id="A0AAP0Q5E8"/>
<evidence type="ECO:0000313" key="3">
    <source>
        <dbReference type="Proteomes" id="UP001419268"/>
    </source>
</evidence>